<evidence type="ECO:0000313" key="2">
    <source>
        <dbReference type="Proteomes" id="UP000568664"/>
    </source>
</evidence>
<dbReference type="InterPro" id="IPR010836">
    <property type="entry name" value="SapC"/>
</dbReference>
<gene>
    <name evidence="1" type="ORF">HII17_01300</name>
</gene>
<dbReference type="RefSeq" id="WP_169073520.1">
    <property type="nucleotide sequence ID" value="NZ_JABBXH010000001.1"/>
</dbReference>
<proteinExistence type="predicted"/>
<dbReference type="Proteomes" id="UP000568664">
    <property type="component" value="Unassembled WGS sequence"/>
</dbReference>
<dbReference type="AlphaFoldDB" id="A0A7Y0Q5D2"/>
<evidence type="ECO:0000313" key="1">
    <source>
        <dbReference type="EMBL" id="NMP30183.1"/>
    </source>
</evidence>
<accession>A0A7Y0Q5D2</accession>
<organism evidence="1 2">
    <name type="scientific">Thalassotalea algicola</name>
    <dbReference type="NCBI Taxonomy" id="2716224"/>
    <lineage>
        <taxon>Bacteria</taxon>
        <taxon>Pseudomonadati</taxon>
        <taxon>Pseudomonadota</taxon>
        <taxon>Gammaproteobacteria</taxon>
        <taxon>Alteromonadales</taxon>
        <taxon>Colwelliaceae</taxon>
        <taxon>Thalassotalea</taxon>
    </lineage>
</organism>
<dbReference type="EMBL" id="JABBXH010000001">
    <property type="protein sequence ID" value="NMP30183.1"/>
    <property type="molecule type" value="Genomic_DNA"/>
</dbReference>
<name>A0A7Y0Q5D2_9GAMM</name>
<keyword evidence="2" id="KW-1185">Reference proteome</keyword>
<protein>
    <submittedName>
        <fullName evidence="1">SapC family protein</fullName>
    </submittedName>
</protein>
<reference evidence="1 2" key="1">
    <citation type="submission" date="2020-04" db="EMBL/GenBank/DDBJ databases">
        <title>Thalassotalea sp. M1531, isolated from the surface of marine red alga.</title>
        <authorList>
            <person name="Pang L."/>
            <person name="Lu D.-C."/>
        </authorList>
    </citation>
    <scope>NUCLEOTIDE SEQUENCE [LARGE SCALE GENOMIC DNA]</scope>
    <source>
        <strain evidence="1 2">M1531</strain>
    </source>
</reference>
<sequence>MNFQPIKPDNNQKTKVKVDVDWPFIASQHQLEVTVNELLQAASSYPLFFIKNSKTGATSVAAITSFAMDSNVLVNENGEHNVAYVPLAARTMPFALGIDPKNEKSIIPFINTESGLVGEEEGELLFDGEQATSYFQQINQQLEQLYHDQITTAAFINELNDLSLIQPIEVELTMANNEKSTLKGLYHLDEEAFNKLTEEKQMSLLSKGYYSGVYAMLSSLTQINRLIQGHVKQGEGIAGVNIKVAK</sequence>
<comment type="caution">
    <text evidence="1">The sequence shown here is derived from an EMBL/GenBank/DDBJ whole genome shotgun (WGS) entry which is preliminary data.</text>
</comment>
<dbReference type="Pfam" id="PF07277">
    <property type="entry name" value="SapC"/>
    <property type="match status" value="1"/>
</dbReference>